<name>V8QU86_9BURK</name>
<keyword evidence="3" id="KW-1185">Reference proteome</keyword>
<dbReference type="Pfam" id="PF09836">
    <property type="entry name" value="DUF2063"/>
    <property type="match status" value="1"/>
</dbReference>
<dbReference type="Proteomes" id="UP000018733">
    <property type="component" value="Unassembled WGS sequence"/>
</dbReference>
<dbReference type="STRING" id="1424334.W822_06750"/>
<proteinExistence type="predicted"/>
<evidence type="ECO:0000259" key="1">
    <source>
        <dbReference type="Pfam" id="PF09836"/>
    </source>
</evidence>
<evidence type="ECO:0000313" key="3">
    <source>
        <dbReference type="Proteomes" id="UP000018733"/>
    </source>
</evidence>
<accession>V8QU86</accession>
<dbReference type="AlphaFoldDB" id="V8QU86"/>
<dbReference type="InterPro" id="IPR044922">
    <property type="entry name" value="DUF2063_N_sf"/>
</dbReference>
<protein>
    <recommendedName>
        <fullName evidence="1">Putative DNA-binding domain-containing protein</fullName>
    </recommendedName>
</protein>
<dbReference type="PATRIC" id="fig|1424334.3.peg.1347"/>
<feature type="domain" description="Putative DNA-binding" evidence="1">
    <location>
        <begin position="15"/>
        <end position="84"/>
    </location>
</feature>
<sequence length="242" mass="26112">MLNPNRALPTDVVAHPGQNPQTRYNVYRNNVTVSLIDALAAIYPAVQRITGVEFFRAMARFHVRACPPSSPLLFDYGRDFPAFIESYLYAQNLPWLADTARIERAWLDAYHAADAPVLQAQDLVRVPEPALNGLRLHAHPATRLVQSPYPAVAIFAMNKQDGPVSTLTSSEAQNALVTRPDEDVIVSNLSAAAAAFLCALLDGLTLGDAAATAFDTAPDFDLSASLAAMITAGAFTTIQMES</sequence>
<dbReference type="EMBL" id="AYXT01000009">
    <property type="protein sequence ID" value="ETF02554.1"/>
    <property type="molecule type" value="Genomic_DNA"/>
</dbReference>
<evidence type="ECO:0000313" key="2">
    <source>
        <dbReference type="EMBL" id="ETF02554.1"/>
    </source>
</evidence>
<dbReference type="InterPro" id="IPR018640">
    <property type="entry name" value="DUF2063"/>
</dbReference>
<comment type="caution">
    <text evidence="2">The sequence shown here is derived from an EMBL/GenBank/DDBJ whole genome shotgun (WGS) entry which is preliminary data.</text>
</comment>
<organism evidence="2 3">
    <name type="scientific">Advenella kashmirensis W13003</name>
    <dbReference type="NCBI Taxonomy" id="1424334"/>
    <lineage>
        <taxon>Bacteria</taxon>
        <taxon>Pseudomonadati</taxon>
        <taxon>Pseudomonadota</taxon>
        <taxon>Betaproteobacteria</taxon>
        <taxon>Burkholderiales</taxon>
        <taxon>Alcaligenaceae</taxon>
    </lineage>
</organism>
<dbReference type="eggNOG" id="COG3219">
    <property type="taxonomic scope" value="Bacteria"/>
</dbReference>
<dbReference type="HOGENOM" id="CLU_086594_0_1_4"/>
<gene>
    <name evidence="2" type="ORF">W822_06750</name>
</gene>
<reference evidence="2 3" key="1">
    <citation type="journal article" date="2014" name="Genome Announc.">
        <title>Draft Genome Sequence of Advenella kashmirensis Strain W13003, a Polycyclic Aromatic Hydrocarbon-Degrading Bacterium.</title>
        <authorList>
            <person name="Wang X."/>
            <person name="Jin D."/>
            <person name="Zhou L."/>
            <person name="Wu L."/>
            <person name="An W."/>
            <person name="Zhao L."/>
        </authorList>
    </citation>
    <scope>NUCLEOTIDE SEQUENCE [LARGE SCALE GENOMIC DNA]</scope>
    <source>
        <strain evidence="2 3">W13003</strain>
    </source>
</reference>
<dbReference type="Gene3D" id="1.10.150.690">
    <property type="entry name" value="DUF2063"/>
    <property type="match status" value="1"/>
</dbReference>